<evidence type="ECO:0000256" key="8">
    <source>
        <dbReference type="ARBA" id="ARBA00022989"/>
    </source>
</evidence>
<evidence type="ECO:0000256" key="2">
    <source>
        <dbReference type="ARBA" id="ARBA00005675"/>
    </source>
</evidence>
<feature type="transmembrane region" description="Helical" evidence="10">
    <location>
        <begin position="58"/>
        <end position="76"/>
    </location>
</feature>
<dbReference type="PROSITE" id="PS00154">
    <property type="entry name" value="ATPASE_E1_E2"/>
    <property type="match status" value="1"/>
</dbReference>
<comment type="subcellular location">
    <subcellularLocation>
        <location evidence="1">Cell membrane</location>
        <topology evidence="1">Multi-pass membrane protein</topology>
    </subcellularLocation>
</comment>
<feature type="transmembrane region" description="Helical" evidence="10">
    <location>
        <begin position="272"/>
        <end position="291"/>
    </location>
</feature>
<dbReference type="GO" id="GO:0016887">
    <property type="term" value="F:ATP hydrolysis activity"/>
    <property type="evidence" value="ECO:0007669"/>
    <property type="project" value="InterPro"/>
</dbReference>
<evidence type="ECO:0000256" key="7">
    <source>
        <dbReference type="ARBA" id="ARBA00022967"/>
    </source>
</evidence>
<dbReference type="SUPFAM" id="SSF81653">
    <property type="entry name" value="Calcium ATPase, transduction domain A"/>
    <property type="match status" value="1"/>
</dbReference>
<evidence type="ECO:0000256" key="9">
    <source>
        <dbReference type="ARBA" id="ARBA00023136"/>
    </source>
</evidence>
<evidence type="ECO:0000256" key="1">
    <source>
        <dbReference type="ARBA" id="ARBA00004651"/>
    </source>
</evidence>
<feature type="transmembrane region" description="Helical" evidence="10">
    <location>
        <begin position="756"/>
        <end position="778"/>
    </location>
</feature>
<evidence type="ECO:0000256" key="3">
    <source>
        <dbReference type="ARBA" id="ARBA00022475"/>
    </source>
</evidence>
<protein>
    <submittedName>
        <fullName evidence="12">ATPase</fullName>
    </submittedName>
</protein>
<keyword evidence="4 10" id="KW-0812">Transmembrane</keyword>
<feature type="transmembrane region" description="Helical" evidence="10">
    <location>
        <begin position="726"/>
        <end position="750"/>
    </location>
</feature>
<dbReference type="Pfam" id="PF00689">
    <property type="entry name" value="Cation_ATPase_C"/>
    <property type="match status" value="1"/>
</dbReference>
<organism evidence="12 13">
    <name type="scientific">Aerococcus viridans</name>
    <dbReference type="NCBI Taxonomy" id="1377"/>
    <lineage>
        <taxon>Bacteria</taxon>
        <taxon>Bacillati</taxon>
        <taxon>Bacillota</taxon>
        <taxon>Bacilli</taxon>
        <taxon>Lactobacillales</taxon>
        <taxon>Aerococcaceae</taxon>
        <taxon>Aerococcus</taxon>
    </lineage>
</organism>
<evidence type="ECO:0000256" key="10">
    <source>
        <dbReference type="SAM" id="Phobius"/>
    </source>
</evidence>
<dbReference type="InterPro" id="IPR023298">
    <property type="entry name" value="ATPase_P-typ_TM_dom_sf"/>
</dbReference>
<comment type="similarity">
    <text evidence="2">Belongs to the cation transport ATPase (P-type) (TC 3.A.3) family. Type IIA subfamily.</text>
</comment>
<keyword evidence="9 10" id="KW-0472">Membrane</keyword>
<dbReference type="SFLD" id="SFLDG00002">
    <property type="entry name" value="C1.7:_P-type_atpase_like"/>
    <property type="match status" value="1"/>
</dbReference>
<keyword evidence="5" id="KW-0547">Nucleotide-binding</keyword>
<dbReference type="RefSeq" id="WP_083069442.1">
    <property type="nucleotide sequence ID" value="NZ_NBTM02000001.1"/>
</dbReference>
<dbReference type="Pfam" id="PF00122">
    <property type="entry name" value="E1-E2_ATPase"/>
    <property type="match status" value="1"/>
</dbReference>
<feature type="transmembrane region" description="Helical" evidence="10">
    <location>
        <begin position="82"/>
        <end position="99"/>
    </location>
</feature>
<evidence type="ECO:0000256" key="6">
    <source>
        <dbReference type="ARBA" id="ARBA00022840"/>
    </source>
</evidence>
<feature type="domain" description="Cation-transporting P-type ATPase N-terminal" evidence="11">
    <location>
        <begin position="4"/>
        <end position="78"/>
    </location>
</feature>
<keyword evidence="8 10" id="KW-1133">Transmembrane helix</keyword>
<dbReference type="InterPro" id="IPR023299">
    <property type="entry name" value="ATPase_P-typ_cyto_dom_N"/>
</dbReference>
<feature type="transmembrane region" description="Helical" evidence="10">
    <location>
        <begin position="799"/>
        <end position="822"/>
    </location>
</feature>
<keyword evidence="3" id="KW-1003">Cell membrane</keyword>
<evidence type="ECO:0000313" key="13">
    <source>
        <dbReference type="Proteomes" id="UP000192813"/>
    </source>
</evidence>
<evidence type="ECO:0000256" key="5">
    <source>
        <dbReference type="ARBA" id="ARBA00022741"/>
    </source>
</evidence>
<dbReference type="GO" id="GO:0005391">
    <property type="term" value="F:P-type sodium:potassium-exchanging transporter activity"/>
    <property type="evidence" value="ECO:0007669"/>
    <property type="project" value="TreeGrafter"/>
</dbReference>
<dbReference type="InterPro" id="IPR044492">
    <property type="entry name" value="P_typ_ATPase_HD_dom"/>
</dbReference>
<dbReference type="Gene3D" id="1.20.1110.10">
    <property type="entry name" value="Calcium-transporting ATPase, transmembrane domain"/>
    <property type="match status" value="1"/>
</dbReference>
<dbReference type="NCBIfam" id="TIGR01494">
    <property type="entry name" value="ATPase_P-type"/>
    <property type="match status" value="2"/>
</dbReference>
<dbReference type="InterPro" id="IPR006068">
    <property type="entry name" value="ATPase_P-typ_cation-transptr_C"/>
</dbReference>
<dbReference type="Pfam" id="PF13246">
    <property type="entry name" value="Cation_ATPase"/>
    <property type="match status" value="1"/>
</dbReference>
<dbReference type="Proteomes" id="UP000192813">
    <property type="component" value="Unassembled WGS sequence"/>
</dbReference>
<dbReference type="SFLD" id="SFLDS00003">
    <property type="entry name" value="Haloacid_Dehalogenase"/>
    <property type="match status" value="1"/>
</dbReference>
<dbReference type="GO" id="GO:0030007">
    <property type="term" value="P:intracellular potassium ion homeostasis"/>
    <property type="evidence" value="ECO:0007669"/>
    <property type="project" value="TreeGrafter"/>
</dbReference>
<dbReference type="EMBL" id="NBTM02000001">
    <property type="protein sequence ID" value="PNL91993.1"/>
    <property type="molecule type" value="Genomic_DNA"/>
</dbReference>
<dbReference type="PANTHER" id="PTHR43294">
    <property type="entry name" value="SODIUM/POTASSIUM-TRANSPORTING ATPASE SUBUNIT ALPHA"/>
    <property type="match status" value="1"/>
</dbReference>
<gene>
    <name evidence="12" type="ORF">A6J77_007035</name>
</gene>
<comment type="caution">
    <text evidence="12">The sequence shown here is derived from an EMBL/GenBank/DDBJ whole genome shotgun (WGS) entry which is preliminary data.</text>
</comment>
<evidence type="ECO:0000259" key="11">
    <source>
        <dbReference type="SMART" id="SM00831"/>
    </source>
</evidence>
<dbReference type="Gene3D" id="3.40.50.1000">
    <property type="entry name" value="HAD superfamily/HAD-like"/>
    <property type="match status" value="1"/>
</dbReference>
<dbReference type="InterPro" id="IPR001757">
    <property type="entry name" value="P_typ_ATPase"/>
</dbReference>
<dbReference type="InterPro" id="IPR050510">
    <property type="entry name" value="Cation_transp_ATPase_P-type"/>
</dbReference>
<dbReference type="GO" id="GO:0005524">
    <property type="term" value="F:ATP binding"/>
    <property type="evidence" value="ECO:0007669"/>
    <property type="project" value="UniProtKB-KW"/>
</dbReference>
<feature type="transmembrane region" description="Helical" evidence="10">
    <location>
        <begin position="828"/>
        <end position="848"/>
    </location>
</feature>
<dbReference type="PRINTS" id="PR00119">
    <property type="entry name" value="CATATPASE"/>
</dbReference>
<dbReference type="SUPFAM" id="SSF81665">
    <property type="entry name" value="Calcium ATPase, transmembrane domain M"/>
    <property type="match status" value="1"/>
</dbReference>
<evidence type="ECO:0000313" key="12">
    <source>
        <dbReference type="EMBL" id="PNL91993.1"/>
    </source>
</evidence>
<dbReference type="SFLD" id="SFLDF00027">
    <property type="entry name" value="p-type_atpase"/>
    <property type="match status" value="1"/>
</dbReference>
<dbReference type="InterPro" id="IPR059000">
    <property type="entry name" value="ATPase_P-type_domA"/>
</dbReference>
<accession>A0A2J9PNS6</accession>
<feature type="transmembrane region" description="Helical" evidence="10">
    <location>
        <begin position="868"/>
        <end position="888"/>
    </location>
</feature>
<dbReference type="GO" id="GO:1990573">
    <property type="term" value="P:potassium ion import across plasma membrane"/>
    <property type="evidence" value="ECO:0007669"/>
    <property type="project" value="TreeGrafter"/>
</dbReference>
<feature type="transmembrane region" description="Helical" evidence="10">
    <location>
        <begin position="900"/>
        <end position="920"/>
    </location>
</feature>
<keyword evidence="7" id="KW-1278">Translocase</keyword>
<dbReference type="InterPro" id="IPR018303">
    <property type="entry name" value="ATPase_P-typ_P_site"/>
</dbReference>
<keyword evidence="6" id="KW-0067">ATP-binding</keyword>
<dbReference type="GO" id="GO:1902600">
    <property type="term" value="P:proton transmembrane transport"/>
    <property type="evidence" value="ECO:0007669"/>
    <property type="project" value="TreeGrafter"/>
</dbReference>
<feature type="transmembrane region" description="Helical" evidence="10">
    <location>
        <begin position="246"/>
        <end position="266"/>
    </location>
</feature>
<reference evidence="13" key="1">
    <citation type="submission" date="2017-12" db="EMBL/GenBank/DDBJ databases">
        <title>FDA dAtabase for Regulatory Grade micrObial Sequences (FDA-ARGOS): Supporting development and validation of Infectious Disease Dx tests.</title>
        <authorList>
            <person name="Hoffmann M."/>
            <person name="Allard M."/>
            <person name="Evans P."/>
            <person name="Brown E."/>
            <person name="Tallon L."/>
            <person name="Sadzewicz L."/>
            <person name="Sengamalay N."/>
            <person name="Ott S."/>
            <person name="Godinez A."/>
            <person name="Nagaraj S."/>
            <person name="Vavikolanu K."/>
            <person name="Aluvathingal J."/>
            <person name="Nadendla S."/>
            <person name="Sichtig H."/>
        </authorList>
    </citation>
    <scope>NUCLEOTIDE SEQUENCE [LARGE SCALE GENOMIC DNA]</scope>
    <source>
        <strain evidence="13">FDAARGOS_249</strain>
    </source>
</reference>
<dbReference type="Pfam" id="PF00690">
    <property type="entry name" value="Cation_ATPase_N"/>
    <property type="match status" value="1"/>
</dbReference>
<dbReference type="Gene3D" id="3.40.1110.10">
    <property type="entry name" value="Calcium-transporting ATPase, cytoplasmic domain N"/>
    <property type="match status" value="1"/>
</dbReference>
<dbReference type="SMART" id="SM00831">
    <property type="entry name" value="Cation_ATPase_N"/>
    <property type="match status" value="1"/>
</dbReference>
<sequence length="931" mass="101473">MSKNIYQKKLQEVIDELETSKTEGLSDQEVSERLETYGENKLQESDSKSKWEILLDNLNNIIVYLLAVAAIISIAMGDWIEAIAVMLAVFISVLTGYFVETKAQKSVEALQNMVNTSVHVIRNGEEIEIDSSQLVPGDVMVLGEGDAIAADGRLLTSNNFAVMEASLTGESEAVDKDPDATYDEEESIGDRLNMVFSGTAVTRGKAQVIVTGTGMKTEVGRISEMMSGEKDQQTPLDKEVDQLGKALIIVAFVAAALVVAIGLFNGNPPSEILHIAVILAVAAIPEAMPAVQTITLSNGMQTMAKHQALVKSLSAVETLGATSIIASDKTGTLTENQMMVESIIIKNDVQYEVSGSGYTPEGDITKDAEKVTFDIDAIEDIDDLSDNKAVLLKLITDGYLSSDARLIERGQLDDEEAAELEDDAEDEDNQDPYTIKGDPTDGALTVLGHKVGLSPQWEEDNGYKLVQEIPFDSEKKYMAALYHFPNDIHRLVVKGAMDVVLELVATENGEEDFWKEKNEDLTADGNRVIALASYTLKDQGDADKVADEMEAWLDNNTDKLTMDGLFGIIDPPRQDVKDAIAQTQAAGIQVKMITGDHPRTASAIARDIGIENHENTMTGKELDAIHEDKDFIDKIRDVAVFARVSPENKLQIVRAFQEEGDVVAMTGDGVNDAPALNGADIGVAMGIRGTEVAKEASDMILTDDAFGTIVDAVREGRIIFENIKKYISFLFACNMVEIVAILTTIVFMLPMPIQPLHILFLNLLVDIGPAIALAYEKAEANVMEHPPRNPESGLVNKTFLSRIIISGVIIGLGAFGVFYLFHNIFGMSLTYAQTATFTYMAIAQLFHILNVRRLSGFGLDKTFFQNKLLLAAMAFSVVLQLLVVYVPFLNNVFGTEPLTLATWGIILAIVLVVTIIVYLVKKLAGLKDPEA</sequence>
<dbReference type="AlphaFoldDB" id="A0A2J9PNS6"/>
<dbReference type="GO" id="GO:0036376">
    <property type="term" value="P:sodium ion export across plasma membrane"/>
    <property type="evidence" value="ECO:0007669"/>
    <property type="project" value="TreeGrafter"/>
</dbReference>
<dbReference type="InterPro" id="IPR004014">
    <property type="entry name" value="ATPase_P-typ_cation-transptr_N"/>
</dbReference>
<dbReference type="GO" id="GO:0005886">
    <property type="term" value="C:plasma membrane"/>
    <property type="evidence" value="ECO:0007669"/>
    <property type="project" value="UniProtKB-SubCell"/>
</dbReference>
<evidence type="ECO:0000256" key="4">
    <source>
        <dbReference type="ARBA" id="ARBA00022692"/>
    </source>
</evidence>
<dbReference type="GO" id="GO:0006883">
    <property type="term" value="P:intracellular sodium ion homeostasis"/>
    <property type="evidence" value="ECO:0007669"/>
    <property type="project" value="TreeGrafter"/>
</dbReference>
<name>A0A2J9PNS6_9LACT</name>
<dbReference type="PRINTS" id="PR00120">
    <property type="entry name" value="HATPASE"/>
</dbReference>
<dbReference type="Gene3D" id="2.70.150.10">
    <property type="entry name" value="Calcium-transporting ATPase, cytoplasmic transduction domain A"/>
    <property type="match status" value="1"/>
</dbReference>
<proteinExistence type="inferred from homology"/>
<dbReference type="SUPFAM" id="SSF56784">
    <property type="entry name" value="HAD-like"/>
    <property type="match status" value="1"/>
</dbReference>
<dbReference type="InterPro" id="IPR008250">
    <property type="entry name" value="ATPase_P-typ_transduc_dom_A_sf"/>
</dbReference>
<dbReference type="PANTHER" id="PTHR43294:SF21">
    <property type="entry name" value="CATION TRANSPORTING ATPASE"/>
    <property type="match status" value="1"/>
</dbReference>
<dbReference type="InterPro" id="IPR036412">
    <property type="entry name" value="HAD-like_sf"/>
</dbReference>
<dbReference type="InterPro" id="IPR023214">
    <property type="entry name" value="HAD_sf"/>
</dbReference>